<dbReference type="SUPFAM" id="SSF53098">
    <property type="entry name" value="Ribonuclease H-like"/>
    <property type="match status" value="1"/>
</dbReference>
<dbReference type="RefSeq" id="WP_075270324.1">
    <property type="nucleotide sequence ID" value="NZ_CP014332.1"/>
</dbReference>
<evidence type="ECO:0000256" key="1">
    <source>
        <dbReference type="ARBA" id="ARBA00002190"/>
    </source>
</evidence>
<comment type="similarity">
    <text evidence="2">Belongs to the transposase IS30 family.</text>
</comment>
<dbReference type="GO" id="GO:0005829">
    <property type="term" value="C:cytosol"/>
    <property type="evidence" value="ECO:0007669"/>
    <property type="project" value="TreeGrafter"/>
</dbReference>
<accession>A0A1L6RDI7</accession>
<dbReference type="InterPro" id="IPR012337">
    <property type="entry name" value="RNaseH-like_sf"/>
</dbReference>
<dbReference type="InterPro" id="IPR001598">
    <property type="entry name" value="Transposase_IS30_CS"/>
</dbReference>
<dbReference type="InterPro" id="IPR001584">
    <property type="entry name" value="Integrase_cat-core"/>
</dbReference>
<dbReference type="InterPro" id="IPR051917">
    <property type="entry name" value="Transposase-Integrase"/>
</dbReference>
<organism evidence="7 8">
    <name type="scientific">Weissella jogaejeotgali</name>
    <dbReference type="NCBI Taxonomy" id="1631871"/>
    <lineage>
        <taxon>Bacteria</taxon>
        <taxon>Bacillati</taxon>
        <taxon>Bacillota</taxon>
        <taxon>Bacilli</taxon>
        <taxon>Lactobacillales</taxon>
        <taxon>Lactobacillaceae</taxon>
        <taxon>Weissella</taxon>
    </lineage>
</organism>
<evidence type="ECO:0000256" key="3">
    <source>
        <dbReference type="ARBA" id="ARBA00022578"/>
    </source>
</evidence>
<dbReference type="Pfam" id="PF13936">
    <property type="entry name" value="HTH_38"/>
    <property type="match status" value="1"/>
</dbReference>
<gene>
    <name evidence="7" type="ORF">FOL01_1727</name>
</gene>
<keyword evidence="5" id="KW-0233">DNA recombination</keyword>
<name>A0A1L6RDI7_9LACO</name>
<keyword evidence="3" id="KW-0815">Transposition</keyword>
<dbReference type="AlphaFoldDB" id="A0A1L6RDI7"/>
<evidence type="ECO:0000313" key="8">
    <source>
        <dbReference type="Proteomes" id="UP000185473"/>
    </source>
</evidence>
<keyword evidence="8" id="KW-1185">Reference proteome</keyword>
<evidence type="ECO:0000256" key="2">
    <source>
        <dbReference type="ARBA" id="ARBA00006363"/>
    </source>
</evidence>
<dbReference type="InterPro" id="IPR053392">
    <property type="entry name" value="Transposase_IS30-like"/>
</dbReference>
<dbReference type="GO" id="GO:0004803">
    <property type="term" value="F:transposase activity"/>
    <property type="evidence" value="ECO:0007669"/>
    <property type="project" value="InterPro"/>
</dbReference>
<dbReference type="PANTHER" id="PTHR10948:SF23">
    <property type="entry name" value="TRANSPOSASE INSI FOR INSERTION SEQUENCE ELEMENT IS30A-RELATED"/>
    <property type="match status" value="1"/>
</dbReference>
<dbReference type="KEGG" id="wjo:FOL01_1727"/>
<dbReference type="NCBIfam" id="NF033563">
    <property type="entry name" value="transpos_IS30"/>
    <property type="match status" value="1"/>
</dbReference>
<reference evidence="7 8" key="1">
    <citation type="submission" date="2016-02" db="EMBL/GenBank/DDBJ databases">
        <title>Complete Genome Sequence of Weissella jogaejeotgali FOL01.</title>
        <authorList>
            <person name="Lee J.-H."/>
            <person name="Ku H.-J."/>
        </authorList>
    </citation>
    <scope>NUCLEOTIDE SEQUENCE [LARGE SCALE GENOMIC DNA]</scope>
    <source>
        <strain evidence="7 8">FOL01</strain>
    </source>
</reference>
<dbReference type="PROSITE" id="PS01043">
    <property type="entry name" value="TRANSPOSASE_IS30"/>
    <property type="match status" value="1"/>
</dbReference>
<evidence type="ECO:0000313" key="7">
    <source>
        <dbReference type="EMBL" id="APS42586.1"/>
    </source>
</evidence>
<dbReference type="Proteomes" id="UP000185473">
    <property type="component" value="Chromosome"/>
</dbReference>
<sequence length="329" mass="38536">MNHYTQLTAFDRGRIEEMLQEHLSMRQIALKLDRSISTISREIHRCTVINYQAEKAHAAYIRNRKNSRRKRKLDDESLRLEIINDIQEKHWSPEQIAGRLSVDAGYKVISYNTIYRGIYRDNLMIKKNHGTRGIARQLRHRGKTRKHSGFLDRRGQLPIPHTIHERPVEADERLRIGDWELDTIVGKTGGQVLVTLTDRKTRILKAHKAASKRTQDVMDVIEHIFLQTSSKEIKTVTPDRGKEFGANKRISDEFDVAFYFPDPHAPWQRGTNENTNGLVREYIPKGIAMENYSDDYIELMVKQINSRPRKLFGWRSANEYYLSQVFHLD</sequence>
<comment type="function">
    <text evidence="1">Required for the transposition of the insertion element.</text>
</comment>
<evidence type="ECO:0000259" key="6">
    <source>
        <dbReference type="PROSITE" id="PS50994"/>
    </source>
</evidence>
<protein>
    <submittedName>
        <fullName evidence="7">Mobile element protein</fullName>
    </submittedName>
</protein>
<evidence type="ECO:0000256" key="5">
    <source>
        <dbReference type="ARBA" id="ARBA00023172"/>
    </source>
</evidence>
<evidence type="ECO:0000256" key="4">
    <source>
        <dbReference type="ARBA" id="ARBA00023125"/>
    </source>
</evidence>
<dbReference type="PANTHER" id="PTHR10948">
    <property type="entry name" value="TRANSPOSASE"/>
    <property type="match status" value="1"/>
</dbReference>
<dbReference type="OrthoDB" id="2266792at2"/>
<dbReference type="GO" id="GO:0015074">
    <property type="term" value="P:DNA integration"/>
    <property type="evidence" value="ECO:0007669"/>
    <property type="project" value="InterPro"/>
</dbReference>
<dbReference type="Gene3D" id="3.30.420.10">
    <property type="entry name" value="Ribonuclease H-like superfamily/Ribonuclease H"/>
    <property type="match status" value="1"/>
</dbReference>
<dbReference type="InterPro" id="IPR025246">
    <property type="entry name" value="IS30-like_HTH"/>
</dbReference>
<dbReference type="PROSITE" id="PS50994">
    <property type="entry name" value="INTEGRASE"/>
    <property type="match status" value="1"/>
</dbReference>
<dbReference type="EMBL" id="CP014332">
    <property type="protein sequence ID" value="APS42586.1"/>
    <property type="molecule type" value="Genomic_DNA"/>
</dbReference>
<keyword evidence="4" id="KW-0238">DNA-binding</keyword>
<feature type="domain" description="Integrase catalytic" evidence="6">
    <location>
        <begin position="163"/>
        <end position="325"/>
    </location>
</feature>
<dbReference type="InterPro" id="IPR036397">
    <property type="entry name" value="RNaseH_sf"/>
</dbReference>
<dbReference type="GO" id="GO:0003677">
    <property type="term" value="F:DNA binding"/>
    <property type="evidence" value="ECO:0007669"/>
    <property type="project" value="UniProtKB-KW"/>
</dbReference>
<dbReference type="GO" id="GO:0006313">
    <property type="term" value="P:DNA transposition"/>
    <property type="evidence" value="ECO:0007669"/>
    <property type="project" value="InterPro"/>
</dbReference>
<proteinExistence type="inferred from homology"/>